<keyword evidence="3" id="KW-0812">Transmembrane</keyword>
<dbReference type="SUPFAM" id="SSF46565">
    <property type="entry name" value="Chaperone J-domain"/>
    <property type="match status" value="1"/>
</dbReference>
<dbReference type="PROSITE" id="PS50076">
    <property type="entry name" value="DNAJ_2"/>
    <property type="match status" value="1"/>
</dbReference>
<dbReference type="PRINTS" id="PR01217">
    <property type="entry name" value="PRICHEXTENSN"/>
</dbReference>
<dbReference type="RefSeq" id="WP_191728164.1">
    <property type="nucleotide sequence ID" value="NZ_JACSQJ010000001.1"/>
</dbReference>
<feature type="compositionally biased region" description="Pro residues" evidence="2">
    <location>
        <begin position="92"/>
        <end position="116"/>
    </location>
</feature>
<evidence type="ECO:0000256" key="3">
    <source>
        <dbReference type="SAM" id="Phobius"/>
    </source>
</evidence>
<feature type="transmembrane region" description="Helical" evidence="3">
    <location>
        <begin position="224"/>
        <end position="248"/>
    </location>
</feature>
<dbReference type="InterPro" id="IPR036869">
    <property type="entry name" value="J_dom_sf"/>
</dbReference>
<evidence type="ECO:0000313" key="5">
    <source>
        <dbReference type="EMBL" id="MBD7986923.1"/>
    </source>
</evidence>
<dbReference type="InterPro" id="IPR050817">
    <property type="entry name" value="DjlA_DnaK_co-chaperone"/>
</dbReference>
<dbReference type="PANTHER" id="PTHR24074">
    <property type="entry name" value="CO-CHAPERONE PROTEIN DJLA"/>
    <property type="match status" value="1"/>
</dbReference>
<dbReference type="InterPro" id="IPR001623">
    <property type="entry name" value="DnaJ_domain"/>
</dbReference>
<feature type="transmembrane region" description="Helical" evidence="3">
    <location>
        <begin position="150"/>
        <end position="171"/>
    </location>
</feature>
<comment type="caution">
    <text evidence="5">The sequence shown here is derived from an EMBL/GenBank/DDBJ whole genome shotgun (WGS) entry which is preliminary data.</text>
</comment>
<dbReference type="CDD" id="cd06257">
    <property type="entry name" value="DnaJ"/>
    <property type="match status" value="1"/>
</dbReference>
<feature type="region of interest" description="Disordered" evidence="2">
    <location>
        <begin position="254"/>
        <end position="286"/>
    </location>
</feature>
<protein>
    <submittedName>
        <fullName evidence="5">J domain-containing protein</fullName>
    </submittedName>
</protein>
<dbReference type="EMBL" id="JACSQJ010000001">
    <property type="protein sequence ID" value="MBD7986923.1"/>
    <property type="molecule type" value="Genomic_DNA"/>
</dbReference>
<accession>A0ABR8UGP9</accession>
<dbReference type="SMART" id="SM00271">
    <property type="entry name" value="DnaJ"/>
    <property type="match status" value="1"/>
</dbReference>
<keyword evidence="1" id="KW-0143">Chaperone</keyword>
<gene>
    <name evidence="5" type="ORF">H9645_02635</name>
</gene>
<dbReference type="Pfam" id="PF00226">
    <property type="entry name" value="DnaJ"/>
    <property type="match status" value="1"/>
</dbReference>
<dbReference type="SUPFAM" id="SSF101447">
    <property type="entry name" value="Formin homology 2 domain (FH2 domain)"/>
    <property type="match status" value="1"/>
</dbReference>
<proteinExistence type="predicted"/>
<feature type="domain" description="J" evidence="4">
    <location>
        <begin position="6"/>
        <end position="71"/>
    </location>
</feature>
<keyword evidence="3" id="KW-0472">Membrane</keyword>
<feature type="compositionally biased region" description="Polar residues" evidence="2">
    <location>
        <begin position="79"/>
        <end position="91"/>
    </location>
</feature>
<name>A0ABR8UGP9_9GAMM</name>
<reference evidence="5 6" key="1">
    <citation type="submission" date="2020-08" db="EMBL/GenBank/DDBJ databases">
        <title>A Genomic Blueprint of the Chicken Gut Microbiome.</title>
        <authorList>
            <person name="Gilroy R."/>
            <person name="Ravi A."/>
            <person name="Getino M."/>
            <person name="Pursley I."/>
            <person name="Horton D.L."/>
            <person name="Alikhan N.-F."/>
            <person name="Baker D."/>
            <person name="Gharbi K."/>
            <person name="Hall N."/>
            <person name="Watson M."/>
            <person name="Adriaenssens E.M."/>
            <person name="Foster-Nyarko E."/>
            <person name="Jarju S."/>
            <person name="Secka A."/>
            <person name="Antonio M."/>
            <person name="Oren A."/>
            <person name="Chaudhuri R."/>
            <person name="La Ragione R.M."/>
            <person name="Hildebrand F."/>
            <person name="Pallen M.J."/>
        </authorList>
    </citation>
    <scope>NUCLEOTIDE SEQUENCE [LARGE SCALE GENOMIC DNA]</scope>
    <source>
        <strain evidence="5 6">Sa2BVA3</strain>
    </source>
</reference>
<dbReference type="PRINTS" id="PR00625">
    <property type="entry name" value="JDOMAIN"/>
</dbReference>
<keyword evidence="6" id="KW-1185">Reference proteome</keyword>
<evidence type="ECO:0000259" key="4">
    <source>
        <dbReference type="PROSITE" id="PS50076"/>
    </source>
</evidence>
<dbReference type="Gene3D" id="1.10.287.110">
    <property type="entry name" value="DnaJ domain"/>
    <property type="match status" value="1"/>
</dbReference>
<evidence type="ECO:0000256" key="1">
    <source>
        <dbReference type="ARBA" id="ARBA00023186"/>
    </source>
</evidence>
<sequence length="414" mass="46350">MGKIRTHYDNLKVARDAPDVVIRAAYKALVQKHHPDKNPGDMHATRALQIINQSYEILSNPSRRVLHDKWIAQEELSHSNATARSGSHSSSTPPPPPPPPPPTPPPPPPPPPPPRADTPSEDPDFPRDGGARQQRADSPGFWSKLINGHFGLATTYWVFGLAPWLAVNLAFAVIEPLAAIRTAAFWILLAILAYLAYWITFAIGCWRAATRYQGPTIWSSLTKVVLCLGWLNTTVIGLSALTLLNLLVQGGPPNAASDTPRHQPVHDAPQGRPPATAQSQEPDEPDSWELLIPSDHPAYDVVHDGANWVTTHLNTEVELSIHNETLRRRDGQITFWERKRHLVAYIRSSGIEYPDKFTNWTLYCHERTYSWGVIIEKNRFGRVLYAQDFGDKFKEPLEPGSKLEAYHSAFCRDQ</sequence>
<evidence type="ECO:0000256" key="2">
    <source>
        <dbReference type="SAM" id="MobiDB-lite"/>
    </source>
</evidence>
<feature type="region of interest" description="Disordered" evidence="2">
    <location>
        <begin position="79"/>
        <end position="136"/>
    </location>
</feature>
<dbReference type="Proteomes" id="UP000647183">
    <property type="component" value="Unassembled WGS sequence"/>
</dbReference>
<feature type="transmembrane region" description="Helical" evidence="3">
    <location>
        <begin position="183"/>
        <end position="203"/>
    </location>
</feature>
<keyword evidence="3" id="KW-1133">Transmembrane helix</keyword>
<organism evidence="5 6">
    <name type="scientific">Luteimonas colneyensis</name>
    <dbReference type="NCBI Taxonomy" id="2762230"/>
    <lineage>
        <taxon>Bacteria</taxon>
        <taxon>Pseudomonadati</taxon>
        <taxon>Pseudomonadota</taxon>
        <taxon>Gammaproteobacteria</taxon>
        <taxon>Lysobacterales</taxon>
        <taxon>Lysobacteraceae</taxon>
        <taxon>Luteimonas</taxon>
    </lineage>
</organism>
<evidence type="ECO:0000313" key="6">
    <source>
        <dbReference type="Proteomes" id="UP000647183"/>
    </source>
</evidence>